<dbReference type="GO" id="GO:0007165">
    <property type="term" value="P:signal transduction"/>
    <property type="evidence" value="ECO:0007669"/>
    <property type="project" value="TreeGrafter"/>
</dbReference>
<dbReference type="PROSITE" id="PS00108">
    <property type="entry name" value="PROTEIN_KINASE_ST"/>
    <property type="match status" value="1"/>
</dbReference>
<dbReference type="GO" id="GO:0010389">
    <property type="term" value="P:regulation of G2/M transition of mitotic cell cycle"/>
    <property type="evidence" value="ECO:0007669"/>
    <property type="project" value="TreeGrafter"/>
</dbReference>
<dbReference type="Pfam" id="PF00069">
    <property type="entry name" value="Pkinase"/>
    <property type="match status" value="1"/>
</dbReference>
<dbReference type="PROSITE" id="PS00107">
    <property type="entry name" value="PROTEIN_KINASE_ATP"/>
    <property type="match status" value="1"/>
</dbReference>
<dbReference type="SUPFAM" id="SSF56112">
    <property type="entry name" value="Protein kinase-like (PK-like)"/>
    <property type="match status" value="1"/>
</dbReference>
<evidence type="ECO:0000313" key="11">
    <source>
        <dbReference type="WBParaSite" id="Pan_g2179.t1"/>
    </source>
</evidence>
<keyword evidence="6 7" id="KW-0067">ATP-binding</keyword>
<dbReference type="GO" id="GO:0005524">
    <property type="term" value="F:ATP binding"/>
    <property type="evidence" value="ECO:0007669"/>
    <property type="project" value="UniProtKB-UniRule"/>
</dbReference>
<dbReference type="PROSITE" id="PS50011">
    <property type="entry name" value="PROTEIN_KINASE_DOM"/>
    <property type="match status" value="1"/>
</dbReference>
<sequence length="324" mass="36753">MMIPAMNDYAVSTPSLPLEKYKIEKEIGRGAYGVVHEVKDPNTDAIYALKVIKFPRTNDGLPHSVIREMASLMSVRHLKHANIITLINAFIGNDDVGNTTLSILYEKCDWDLYDFLKHIPRHMGSSQCKWFSFQILAGLEFLHNNSLIHRDMKPQNILVNKDQSIRIADFGLVRNYSLHSTFTTTVVTLWYRAPELLLQCGYNTAVDIWSAGCIILELFSREALFPVKTETEMLYSIMEKLGTPIPQDWPEGAVVDHDSFKTFPRRSVSAHCPPAADLPAEVATLIDSMLEFNASRRPTACMLLNHPWFSVHRADQVQAHLPLM</sequence>
<dbReference type="GO" id="GO:0000307">
    <property type="term" value="C:cyclin-dependent protein kinase holoenzyme complex"/>
    <property type="evidence" value="ECO:0007669"/>
    <property type="project" value="TreeGrafter"/>
</dbReference>
<evidence type="ECO:0000256" key="1">
    <source>
        <dbReference type="ARBA" id="ARBA00006485"/>
    </source>
</evidence>
<comment type="similarity">
    <text evidence="1">Belongs to the protein kinase superfamily. CMGC Ser/Thr protein kinase family. CDC2/CDKX subfamily.</text>
</comment>
<dbReference type="AlphaFoldDB" id="A0A7E4VK56"/>
<dbReference type="InterPro" id="IPR050108">
    <property type="entry name" value="CDK"/>
</dbReference>
<keyword evidence="5" id="KW-0418">Kinase</keyword>
<accession>A0A7E4VK56</accession>
<dbReference type="PANTHER" id="PTHR24056:SF472">
    <property type="entry name" value="CYCLIN-DEPENDENT KINASE 4, ISOFORM A"/>
    <property type="match status" value="1"/>
</dbReference>
<proteinExistence type="inferred from homology"/>
<protein>
    <submittedName>
        <fullName evidence="11">Protein kinase domain-containing protein</fullName>
    </submittedName>
</protein>
<dbReference type="PANTHER" id="PTHR24056">
    <property type="entry name" value="CELL DIVISION PROTEIN KINASE"/>
    <property type="match status" value="1"/>
</dbReference>
<dbReference type="InterPro" id="IPR017441">
    <property type="entry name" value="Protein_kinase_ATP_BS"/>
</dbReference>
<name>A0A7E4VK56_PANRE</name>
<evidence type="ECO:0000256" key="8">
    <source>
        <dbReference type="RuleBase" id="RU000304"/>
    </source>
</evidence>
<keyword evidence="4 7" id="KW-0547">Nucleotide-binding</keyword>
<evidence type="ECO:0000256" key="6">
    <source>
        <dbReference type="ARBA" id="ARBA00022840"/>
    </source>
</evidence>
<reference evidence="11" key="2">
    <citation type="submission" date="2020-10" db="UniProtKB">
        <authorList>
            <consortium name="WormBaseParasite"/>
        </authorList>
    </citation>
    <scope>IDENTIFICATION</scope>
</reference>
<keyword evidence="3" id="KW-0808">Transferase</keyword>
<dbReference type="InterPro" id="IPR000719">
    <property type="entry name" value="Prot_kinase_dom"/>
</dbReference>
<dbReference type="GO" id="GO:0000082">
    <property type="term" value="P:G1/S transition of mitotic cell cycle"/>
    <property type="evidence" value="ECO:0007669"/>
    <property type="project" value="TreeGrafter"/>
</dbReference>
<keyword evidence="10" id="KW-1185">Reference proteome</keyword>
<evidence type="ECO:0000256" key="7">
    <source>
        <dbReference type="PROSITE-ProRule" id="PRU10141"/>
    </source>
</evidence>
<organism evidence="10 11">
    <name type="scientific">Panagrellus redivivus</name>
    <name type="common">Microworm</name>
    <dbReference type="NCBI Taxonomy" id="6233"/>
    <lineage>
        <taxon>Eukaryota</taxon>
        <taxon>Metazoa</taxon>
        <taxon>Ecdysozoa</taxon>
        <taxon>Nematoda</taxon>
        <taxon>Chromadorea</taxon>
        <taxon>Rhabditida</taxon>
        <taxon>Tylenchina</taxon>
        <taxon>Panagrolaimomorpha</taxon>
        <taxon>Panagrolaimoidea</taxon>
        <taxon>Panagrolaimidae</taxon>
        <taxon>Panagrellus</taxon>
    </lineage>
</organism>
<dbReference type="Proteomes" id="UP000492821">
    <property type="component" value="Unassembled WGS sequence"/>
</dbReference>
<evidence type="ECO:0000256" key="3">
    <source>
        <dbReference type="ARBA" id="ARBA00022679"/>
    </source>
</evidence>
<feature type="domain" description="Protein kinase" evidence="9">
    <location>
        <begin position="21"/>
        <end position="309"/>
    </location>
</feature>
<dbReference type="SMART" id="SM00220">
    <property type="entry name" value="S_TKc"/>
    <property type="match status" value="1"/>
</dbReference>
<feature type="binding site" evidence="7">
    <location>
        <position position="50"/>
    </location>
    <ligand>
        <name>ATP</name>
        <dbReference type="ChEBI" id="CHEBI:30616"/>
    </ligand>
</feature>
<evidence type="ECO:0000256" key="5">
    <source>
        <dbReference type="ARBA" id="ARBA00022777"/>
    </source>
</evidence>
<evidence type="ECO:0000259" key="9">
    <source>
        <dbReference type="PROSITE" id="PS50011"/>
    </source>
</evidence>
<dbReference type="InterPro" id="IPR008271">
    <property type="entry name" value="Ser/Thr_kinase_AS"/>
</dbReference>
<dbReference type="WBParaSite" id="Pan_g2179.t1">
    <property type="protein sequence ID" value="Pan_g2179.t1"/>
    <property type="gene ID" value="Pan_g2179"/>
</dbReference>
<reference evidence="10" key="1">
    <citation type="journal article" date="2013" name="Genetics">
        <title>The draft genome and transcriptome of Panagrellus redivivus are shaped by the harsh demands of a free-living lifestyle.</title>
        <authorList>
            <person name="Srinivasan J."/>
            <person name="Dillman A.R."/>
            <person name="Macchietto M.G."/>
            <person name="Heikkinen L."/>
            <person name="Lakso M."/>
            <person name="Fracchia K.M."/>
            <person name="Antoshechkin I."/>
            <person name="Mortazavi A."/>
            <person name="Wong G."/>
            <person name="Sternberg P.W."/>
        </authorList>
    </citation>
    <scope>NUCLEOTIDE SEQUENCE [LARGE SCALE GENOMIC DNA]</scope>
    <source>
        <strain evidence="10">MT8872</strain>
    </source>
</reference>
<dbReference type="GO" id="GO:0004693">
    <property type="term" value="F:cyclin-dependent protein serine/threonine kinase activity"/>
    <property type="evidence" value="ECO:0007669"/>
    <property type="project" value="TreeGrafter"/>
</dbReference>
<keyword evidence="2 8" id="KW-0723">Serine/threonine-protein kinase</keyword>
<evidence type="ECO:0000313" key="10">
    <source>
        <dbReference type="Proteomes" id="UP000492821"/>
    </source>
</evidence>
<dbReference type="GO" id="GO:0010468">
    <property type="term" value="P:regulation of gene expression"/>
    <property type="evidence" value="ECO:0007669"/>
    <property type="project" value="TreeGrafter"/>
</dbReference>
<dbReference type="GO" id="GO:0005737">
    <property type="term" value="C:cytoplasm"/>
    <property type="evidence" value="ECO:0007669"/>
    <property type="project" value="TreeGrafter"/>
</dbReference>
<dbReference type="FunFam" id="1.10.510.10:FF:000624">
    <property type="entry name" value="Mitogen-activated protein kinase"/>
    <property type="match status" value="1"/>
</dbReference>
<dbReference type="Gene3D" id="1.10.510.10">
    <property type="entry name" value="Transferase(Phosphotransferase) domain 1"/>
    <property type="match status" value="1"/>
</dbReference>
<dbReference type="InterPro" id="IPR011009">
    <property type="entry name" value="Kinase-like_dom_sf"/>
</dbReference>
<dbReference type="GO" id="GO:0005634">
    <property type="term" value="C:nucleus"/>
    <property type="evidence" value="ECO:0007669"/>
    <property type="project" value="TreeGrafter"/>
</dbReference>
<evidence type="ECO:0000256" key="4">
    <source>
        <dbReference type="ARBA" id="ARBA00022741"/>
    </source>
</evidence>
<dbReference type="Gene3D" id="3.30.200.20">
    <property type="entry name" value="Phosphorylase Kinase, domain 1"/>
    <property type="match status" value="1"/>
</dbReference>
<evidence type="ECO:0000256" key="2">
    <source>
        <dbReference type="ARBA" id="ARBA00022527"/>
    </source>
</evidence>
<dbReference type="GO" id="GO:0030332">
    <property type="term" value="F:cyclin binding"/>
    <property type="evidence" value="ECO:0007669"/>
    <property type="project" value="TreeGrafter"/>
</dbReference>